<name>A0A1G7WPW5_ANETH</name>
<gene>
    <name evidence="1" type="ORF">SAMN04489735_100251</name>
</gene>
<reference evidence="1 2" key="1">
    <citation type="submission" date="2016-10" db="EMBL/GenBank/DDBJ databases">
        <authorList>
            <person name="de Groot N.N."/>
        </authorList>
    </citation>
    <scope>NUCLEOTIDE SEQUENCE [LARGE SCALE GENOMIC DNA]</scope>
    <source>
        <strain evidence="1 2">L 420-91</strain>
    </source>
</reference>
<dbReference type="AlphaFoldDB" id="A0A1G7WPW5"/>
<organism evidence="1 2">
    <name type="scientific">Aneurinibacillus thermoaerophilus</name>
    <dbReference type="NCBI Taxonomy" id="143495"/>
    <lineage>
        <taxon>Bacteria</taxon>
        <taxon>Bacillati</taxon>
        <taxon>Bacillota</taxon>
        <taxon>Bacilli</taxon>
        <taxon>Bacillales</taxon>
        <taxon>Paenibacillaceae</taxon>
        <taxon>Aneurinibacillus group</taxon>
        <taxon>Aneurinibacillus</taxon>
    </lineage>
</organism>
<accession>A0A1G7WPW5</accession>
<protein>
    <submittedName>
        <fullName evidence="1">Uncharacterized protein</fullName>
    </submittedName>
</protein>
<dbReference type="Proteomes" id="UP000198956">
    <property type="component" value="Unassembled WGS sequence"/>
</dbReference>
<evidence type="ECO:0000313" key="1">
    <source>
        <dbReference type="EMBL" id="SDG73944.1"/>
    </source>
</evidence>
<sequence>MFGFFKSKEQKRFENFLKYEEFYKSQEKNRFKVVFTHYRYEDYLEDRKRYRGY</sequence>
<proteinExistence type="predicted"/>
<dbReference type="EMBL" id="FNDE01000002">
    <property type="protein sequence ID" value="SDG73944.1"/>
    <property type="molecule type" value="Genomic_DNA"/>
</dbReference>
<evidence type="ECO:0000313" key="2">
    <source>
        <dbReference type="Proteomes" id="UP000198956"/>
    </source>
</evidence>